<dbReference type="GO" id="GO:0030288">
    <property type="term" value="C:outer membrane-bounded periplasmic space"/>
    <property type="evidence" value="ECO:0007669"/>
    <property type="project" value="TreeGrafter"/>
</dbReference>
<dbReference type="PANTHER" id="PTHR30404:SF0">
    <property type="entry name" value="N-ACETYLMURAMOYL-L-ALANINE AMIDASE AMIC"/>
    <property type="match status" value="1"/>
</dbReference>
<protein>
    <submittedName>
        <fullName evidence="3">N-acetylmuramoyl-L-alanine amidase</fullName>
    </submittedName>
</protein>
<comment type="caution">
    <text evidence="3">The sequence shown here is derived from an EMBL/GenBank/DDBJ whole genome shotgun (WGS) entry which is preliminary data.</text>
</comment>
<dbReference type="Pfam" id="PF01520">
    <property type="entry name" value="Amidase_3"/>
    <property type="match status" value="1"/>
</dbReference>
<reference evidence="3" key="1">
    <citation type="submission" date="2022-02" db="EMBL/GenBank/DDBJ databases">
        <authorList>
            <person name="Leng L."/>
        </authorList>
    </citation>
    <scope>NUCLEOTIDE SEQUENCE</scope>
    <source>
        <strain evidence="3">JI</strain>
    </source>
</reference>
<dbReference type="GO" id="GO:0008745">
    <property type="term" value="F:N-acetylmuramoyl-L-alanine amidase activity"/>
    <property type="evidence" value="ECO:0007669"/>
    <property type="project" value="InterPro"/>
</dbReference>
<dbReference type="Proteomes" id="UP001154312">
    <property type="component" value="Unassembled WGS sequence"/>
</dbReference>
<dbReference type="PANTHER" id="PTHR30404">
    <property type="entry name" value="N-ACETYLMURAMOYL-L-ALANINE AMIDASE"/>
    <property type="match status" value="1"/>
</dbReference>
<dbReference type="SMART" id="SM00646">
    <property type="entry name" value="Ami_3"/>
    <property type="match status" value="1"/>
</dbReference>
<dbReference type="InterPro" id="IPR002508">
    <property type="entry name" value="MurNAc-LAA_cat"/>
</dbReference>
<evidence type="ECO:0000256" key="1">
    <source>
        <dbReference type="ARBA" id="ARBA00022801"/>
    </source>
</evidence>
<gene>
    <name evidence="3" type="ORF">L7E55_09460</name>
</gene>
<dbReference type="Gene3D" id="3.40.630.40">
    <property type="entry name" value="Zn-dependent exopeptidases"/>
    <property type="match status" value="1"/>
</dbReference>
<dbReference type="GO" id="GO:0009253">
    <property type="term" value="P:peptidoglycan catabolic process"/>
    <property type="evidence" value="ECO:0007669"/>
    <property type="project" value="InterPro"/>
</dbReference>
<evidence type="ECO:0000313" key="4">
    <source>
        <dbReference type="Proteomes" id="UP001154312"/>
    </source>
</evidence>
<feature type="domain" description="MurNAc-LAA" evidence="2">
    <location>
        <begin position="187"/>
        <end position="293"/>
    </location>
</feature>
<name>A0A9X4H5M4_9FIRM</name>
<organism evidence="3 4">
    <name type="scientific">Pelotomaculum isophthalicicum JI</name>
    <dbReference type="NCBI Taxonomy" id="947010"/>
    <lineage>
        <taxon>Bacteria</taxon>
        <taxon>Bacillati</taxon>
        <taxon>Bacillota</taxon>
        <taxon>Clostridia</taxon>
        <taxon>Eubacteriales</taxon>
        <taxon>Desulfotomaculaceae</taxon>
        <taxon>Pelotomaculum</taxon>
    </lineage>
</organism>
<dbReference type="EMBL" id="JAKOAV010000016">
    <property type="protein sequence ID" value="MDF9408582.1"/>
    <property type="molecule type" value="Genomic_DNA"/>
</dbReference>
<dbReference type="RefSeq" id="WP_277443916.1">
    <property type="nucleotide sequence ID" value="NZ_JAKOAV010000016.1"/>
</dbReference>
<evidence type="ECO:0000259" key="2">
    <source>
        <dbReference type="SMART" id="SM00646"/>
    </source>
</evidence>
<sequence length="307" mass="33484">MSSQKLSRITNIWSRVIESENGSLSTKVVIEATEVIKHVVSRVGNDLILESAGVAVNMPEGLIEVNDGLVREIFLEQTGAGEAVVRIVAEHPCEYKVIETEGIPASTAVILNRAYLTNLMRNKKIVIDPGHGGDDWGGKGPVNLVEKNVVVLIARILADIFNKVGAQVFLTRTGDENIRFEKRFGLALKEKADLFIGIHTYSARNSKVSGASVRYKPSCDRSRTIAGMIDKELVKKLKVEDRGVKESPDLVFPGGVPGVEVEVVTITNWVEEGLLRSPTIHKKAAEGIFIGVKNYFAAAGQQNEVVQ</sequence>
<evidence type="ECO:0000313" key="3">
    <source>
        <dbReference type="EMBL" id="MDF9408582.1"/>
    </source>
</evidence>
<dbReference type="SUPFAM" id="SSF53187">
    <property type="entry name" value="Zn-dependent exopeptidases"/>
    <property type="match status" value="1"/>
</dbReference>
<dbReference type="InterPro" id="IPR050695">
    <property type="entry name" value="N-acetylmuramoyl_amidase_3"/>
</dbReference>
<keyword evidence="4" id="KW-1185">Reference proteome</keyword>
<accession>A0A9X4H5M4</accession>
<keyword evidence="1" id="KW-0378">Hydrolase</keyword>
<proteinExistence type="predicted"/>
<dbReference type="AlphaFoldDB" id="A0A9X4H5M4"/>
<dbReference type="CDD" id="cd02696">
    <property type="entry name" value="MurNAc-LAA"/>
    <property type="match status" value="1"/>
</dbReference>